<dbReference type="EMBL" id="FOUZ01000015">
    <property type="protein sequence ID" value="SFN56672.1"/>
    <property type="molecule type" value="Genomic_DNA"/>
</dbReference>
<dbReference type="RefSeq" id="WP_092909498.1">
    <property type="nucleotide sequence ID" value="NZ_FOUZ01000015.1"/>
</dbReference>
<dbReference type="InterPro" id="IPR003848">
    <property type="entry name" value="DUF218"/>
</dbReference>
<dbReference type="CDD" id="cd06259">
    <property type="entry name" value="YdcF-like"/>
    <property type="match status" value="1"/>
</dbReference>
<dbReference type="AlphaFoldDB" id="A0A1I5A2E6"/>
<reference evidence="3" key="1">
    <citation type="submission" date="2016-10" db="EMBL/GenBank/DDBJ databases">
        <authorList>
            <person name="Varghese N."/>
            <person name="Submissions S."/>
        </authorList>
    </citation>
    <scope>NUCLEOTIDE SEQUENCE [LARGE SCALE GENOMIC DNA]</scope>
    <source>
        <strain evidence="3">XJ109</strain>
    </source>
</reference>
<feature type="domain" description="DUF218" evidence="1">
    <location>
        <begin position="54"/>
        <end position="179"/>
    </location>
</feature>
<dbReference type="Pfam" id="PF02698">
    <property type="entry name" value="DUF218"/>
    <property type="match status" value="1"/>
</dbReference>
<protein>
    <submittedName>
        <fullName evidence="2">SanA protein</fullName>
    </submittedName>
</protein>
<dbReference type="OrthoDB" id="9782395at2"/>
<dbReference type="GO" id="GO:0005886">
    <property type="term" value="C:plasma membrane"/>
    <property type="evidence" value="ECO:0007669"/>
    <property type="project" value="TreeGrafter"/>
</dbReference>
<evidence type="ECO:0000259" key="1">
    <source>
        <dbReference type="Pfam" id="PF02698"/>
    </source>
</evidence>
<gene>
    <name evidence="2" type="ORF">SAMN05421738_11534</name>
</gene>
<dbReference type="PANTHER" id="PTHR30336:SF6">
    <property type="entry name" value="INTEGRAL MEMBRANE PROTEIN"/>
    <property type="match status" value="1"/>
</dbReference>
<accession>A0A1I5A2E6</accession>
<name>A0A1I5A2E6_9FLAO</name>
<evidence type="ECO:0000313" key="2">
    <source>
        <dbReference type="EMBL" id="SFN56672.1"/>
    </source>
</evidence>
<proteinExistence type="predicted"/>
<sequence length="216" mass="24709">MSKIVKIGRFFVRKSMLIIGLIAAFTIFVALAIQIFTSYYIYNYQGNIPNDYRVAVVFGAKVQADRNPTKFLKDRLDAVIRLYNEDQIDAILLSGEKLNEGFNEIDVMEKYLLDRGVKIEDTYLDGAGLDTYSTIYRTKNIYQFNKVILISQSFHLKRAIFLGKIFGLDCIGYSADSGPYKTEKKQSFREVLANIKALLDLSNDRTPEVIIEPKKD</sequence>
<dbReference type="STRING" id="684065.SAMN05421738_11534"/>
<evidence type="ECO:0000313" key="3">
    <source>
        <dbReference type="Proteomes" id="UP000199149"/>
    </source>
</evidence>
<keyword evidence="3" id="KW-1185">Reference proteome</keyword>
<dbReference type="InterPro" id="IPR051599">
    <property type="entry name" value="Cell_Envelope_Assoc"/>
</dbReference>
<dbReference type="Proteomes" id="UP000199149">
    <property type="component" value="Unassembled WGS sequence"/>
</dbReference>
<dbReference type="PANTHER" id="PTHR30336">
    <property type="entry name" value="INNER MEMBRANE PROTEIN, PROBABLE PERMEASE"/>
    <property type="match status" value="1"/>
</dbReference>
<organism evidence="2 3">
    <name type="scientific">Algoriella xinjiangensis</name>
    <dbReference type="NCBI Taxonomy" id="684065"/>
    <lineage>
        <taxon>Bacteria</taxon>
        <taxon>Pseudomonadati</taxon>
        <taxon>Bacteroidota</taxon>
        <taxon>Flavobacteriia</taxon>
        <taxon>Flavobacteriales</taxon>
        <taxon>Weeksellaceae</taxon>
        <taxon>Algoriella</taxon>
    </lineage>
</organism>